<keyword evidence="4" id="KW-0227">DNA damage</keyword>
<evidence type="ECO:0000256" key="11">
    <source>
        <dbReference type="ARBA" id="ARBA00023235"/>
    </source>
</evidence>
<keyword evidence="8 15" id="KW-0067">ATP-binding</keyword>
<dbReference type="GO" id="GO:0005524">
    <property type="term" value="F:ATP binding"/>
    <property type="evidence" value="ECO:0007669"/>
    <property type="project" value="UniProtKB-UniRule"/>
</dbReference>
<evidence type="ECO:0000256" key="4">
    <source>
        <dbReference type="ARBA" id="ARBA00022763"/>
    </source>
</evidence>
<dbReference type="Gene3D" id="3.90.320.10">
    <property type="match status" value="1"/>
</dbReference>
<dbReference type="EMBL" id="JADIXZ010000004">
    <property type="protein sequence ID" value="MBK6300939.1"/>
    <property type="molecule type" value="Genomic_DNA"/>
</dbReference>
<evidence type="ECO:0000256" key="14">
    <source>
        <dbReference type="ARBA" id="ARBA00048988"/>
    </source>
</evidence>
<dbReference type="PANTHER" id="PTHR11070">
    <property type="entry name" value="UVRD / RECB / PCRA DNA HELICASE FAMILY MEMBER"/>
    <property type="match status" value="1"/>
</dbReference>
<keyword evidence="11" id="KW-0413">Isomerase</keyword>
<proteinExistence type="inferred from homology"/>
<sequence>MLTLRRAPALVVEAPTLDAQQQAALALDAPVARVLGGPGTGTSTVAVEVVLDRVDRLGLTPDQCLVLAPTRLAAAALRDRLTARLARTSTEPLARTHQAFGFAVLRREAALRGAPAPRLLSGPEQDVVLRDLLAGHVASGGGPQWPERVAAALGTRGFRAELRDLLMRAVEHGVDAANLAELGRQHDRPEWVSAAAVLDEYDEVTALSQPGAYDPAWILTAAADLLEDDPEALERVREQIRLIVVDDAQELTWAAARLLRTIAHPGMQIILIGDPDSAVQTFRGADPRLLWWDRWPALRDAPTVVLRTAYRTPTRLHDAASEVVRRIGATGGADRRGSQPVRDGGEVQVALLRSVAQEAGFIASTLRRAHLQEGMPWRDMAVLVRGRGRAGTLRRVLSAAGVPLAPPDGEVPVRDEVAVRPLLALLDLCLRLARDPDAMIAPTEAVDLCLSVLGGGDAVSLRRLRRALRRIELDGGGRRSSDELLAAALGDPVLSAQAGVDGEPLRRLTRAILAGVGAARRTDDAAGWAPEVSPESVLWAIWSALGVAASWRRAALDGGSRGGRADRDLDAVVGLFDAAARYADRLPGSGPDAFLDHVLGEEVPGDTLALRAPAVDTVAVLTPAAAAGREWRLVCVSGVQEGVWPDLRLRGSLLGSEHLVDVVTGRGGSVRAAQAAVRYDETRLFHVAVTRASERLIVSAVRNDDEQPSVYLDLLDPLPADADGALGRPFTPFGRALTTAGVVGALRQVAASVTDEVAAARAGRQLARLADDGVTGADPGQWWSLVPAADDRPRRGPDQAVRVSPSKVEQFAKCELAWLLRASGGDGVKSASASIGTLVHDVVAELGDVDAPTLQAEIERRWAQLGLTPGWVQERQRAEAHAMAGRAAAYFVSPAAAPWERVGVEVDALVEVGRAVLKGRVDRLERHTDGSLRVIDYKTGSSKPTAAELARHPQLGVYQAAVEHGAFGDLGTRSAGAALLQLGKASNKSVTLQGQPALADDDDPGWASRLVEETAAGMGGGQFAATPGEHCRMCPVVAACPARPEGQSI</sequence>
<dbReference type="GO" id="GO:0033202">
    <property type="term" value="C:DNA helicase complex"/>
    <property type="evidence" value="ECO:0007669"/>
    <property type="project" value="TreeGrafter"/>
</dbReference>
<evidence type="ECO:0000259" key="16">
    <source>
        <dbReference type="PROSITE" id="PS51198"/>
    </source>
</evidence>
<dbReference type="GO" id="GO:0005829">
    <property type="term" value="C:cytosol"/>
    <property type="evidence" value="ECO:0007669"/>
    <property type="project" value="TreeGrafter"/>
</dbReference>
<dbReference type="PROSITE" id="PS51217">
    <property type="entry name" value="UVRD_HELICASE_CTER"/>
    <property type="match status" value="1"/>
</dbReference>
<evidence type="ECO:0000256" key="13">
    <source>
        <dbReference type="ARBA" id="ARBA00034808"/>
    </source>
</evidence>
<feature type="binding site" evidence="15">
    <location>
        <begin position="36"/>
        <end position="43"/>
    </location>
    <ligand>
        <name>ATP</name>
        <dbReference type="ChEBI" id="CHEBI:30616"/>
    </ligand>
</feature>
<keyword evidence="6 15" id="KW-0347">Helicase</keyword>
<dbReference type="EC" id="5.6.2.4" evidence="13"/>
<dbReference type="GO" id="GO:0004527">
    <property type="term" value="F:exonuclease activity"/>
    <property type="evidence" value="ECO:0007669"/>
    <property type="project" value="UniProtKB-KW"/>
</dbReference>
<evidence type="ECO:0000259" key="17">
    <source>
        <dbReference type="PROSITE" id="PS51217"/>
    </source>
</evidence>
<evidence type="ECO:0000256" key="7">
    <source>
        <dbReference type="ARBA" id="ARBA00022839"/>
    </source>
</evidence>
<dbReference type="InterPro" id="IPR014017">
    <property type="entry name" value="DNA_helicase_UvrD-like_C"/>
</dbReference>
<evidence type="ECO:0000256" key="10">
    <source>
        <dbReference type="ARBA" id="ARBA00023204"/>
    </source>
</evidence>
<evidence type="ECO:0000256" key="15">
    <source>
        <dbReference type="PROSITE-ProRule" id="PRU00560"/>
    </source>
</evidence>
<evidence type="ECO:0000256" key="8">
    <source>
        <dbReference type="ARBA" id="ARBA00022840"/>
    </source>
</evidence>
<accession>A0A934X6B8</accession>
<dbReference type="InterPro" id="IPR013986">
    <property type="entry name" value="DExx_box_DNA_helicase_dom_sf"/>
</dbReference>
<dbReference type="Pfam" id="PF12705">
    <property type="entry name" value="PDDEXK_1"/>
    <property type="match status" value="1"/>
</dbReference>
<evidence type="ECO:0000256" key="1">
    <source>
        <dbReference type="ARBA" id="ARBA00009922"/>
    </source>
</evidence>
<feature type="domain" description="UvrD-like helicase ATP-binding" evidence="16">
    <location>
        <begin position="15"/>
        <end position="313"/>
    </location>
</feature>
<keyword evidence="10" id="KW-0234">DNA repair</keyword>
<dbReference type="InterPro" id="IPR011335">
    <property type="entry name" value="Restrct_endonuc-II-like"/>
</dbReference>
<keyword evidence="7" id="KW-0269">Exonuclease</keyword>
<evidence type="ECO:0000256" key="6">
    <source>
        <dbReference type="ARBA" id="ARBA00022806"/>
    </source>
</evidence>
<evidence type="ECO:0000256" key="5">
    <source>
        <dbReference type="ARBA" id="ARBA00022801"/>
    </source>
</evidence>
<dbReference type="AlphaFoldDB" id="A0A934X6B8"/>
<comment type="catalytic activity">
    <reaction evidence="12">
        <text>Couples ATP hydrolysis with the unwinding of duplex DNA by translocating in the 3'-5' direction.</text>
        <dbReference type="EC" id="5.6.2.4"/>
    </reaction>
</comment>
<dbReference type="SUPFAM" id="SSF52980">
    <property type="entry name" value="Restriction endonuclease-like"/>
    <property type="match status" value="1"/>
</dbReference>
<keyword evidence="5 15" id="KW-0378">Hydrolase</keyword>
<dbReference type="SUPFAM" id="SSF52540">
    <property type="entry name" value="P-loop containing nucleoside triphosphate hydrolases"/>
    <property type="match status" value="1"/>
</dbReference>
<feature type="domain" description="UvrD-like helicase C-terminal" evidence="17">
    <location>
        <begin position="314"/>
        <end position="628"/>
    </location>
</feature>
<evidence type="ECO:0000313" key="19">
    <source>
        <dbReference type="Proteomes" id="UP000718281"/>
    </source>
</evidence>
<dbReference type="Gene3D" id="1.10.10.160">
    <property type="match status" value="1"/>
</dbReference>
<dbReference type="PANTHER" id="PTHR11070:SF59">
    <property type="entry name" value="DNA 3'-5' HELICASE"/>
    <property type="match status" value="1"/>
</dbReference>
<dbReference type="GO" id="GO:0000725">
    <property type="term" value="P:recombinational repair"/>
    <property type="evidence" value="ECO:0007669"/>
    <property type="project" value="TreeGrafter"/>
</dbReference>
<keyword evidence="2" id="KW-0540">Nuclease</keyword>
<organism evidence="18 19">
    <name type="scientific">Candidatus Phosphoribacter hodrii</name>
    <dbReference type="NCBI Taxonomy" id="2953743"/>
    <lineage>
        <taxon>Bacteria</taxon>
        <taxon>Bacillati</taxon>
        <taxon>Actinomycetota</taxon>
        <taxon>Actinomycetes</taxon>
        <taxon>Micrococcales</taxon>
        <taxon>Dermatophilaceae</taxon>
        <taxon>Candidatus Phosphoribacter</taxon>
    </lineage>
</organism>
<dbReference type="InterPro" id="IPR014016">
    <property type="entry name" value="UvrD-like_ATP-bd"/>
</dbReference>
<protein>
    <recommendedName>
        <fullName evidence="13">DNA 3'-5' helicase</fullName>
        <ecNumber evidence="13">5.6.2.4</ecNumber>
    </recommendedName>
</protein>
<gene>
    <name evidence="18" type="ORF">IPF40_07765</name>
</gene>
<name>A0A934X6B8_9MICO</name>
<reference evidence="18 19" key="1">
    <citation type="submission" date="2020-10" db="EMBL/GenBank/DDBJ databases">
        <title>Connecting structure to function with the recovery of over 1000 high-quality activated sludge metagenome-assembled genomes encoding full-length rRNA genes using long-read sequencing.</title>
        <authorList>
            <person name="Singleton C.M."/>
            <person name="Petriglieri F."/>
            <person name="Kristensen J.M."/>
            <person name="Kirkegaard R.H."/>
            <person name="Michaelsen T.Y."/>
            <person name="Andersen M.H."/>
            <person name="Karst S.M."/>
            <person name="Dueholm M.S."/>
            <person name="Nielsen P.H."/>
            <person name="Albertsen M."/>
        </authorList>
    </citation>
    <scope>NUCLEOTIDE SEQUENCE [LARGE SCALE GENOMIC DNA]</scope>
    <source>
        <strain evidence="18">AalE_18-Q3-R2-46_BAT3C.188</strain>
    </source>
</reference>
<dbReference type="Proteomes" id="UP000718281">
    <property type="component" value="Unassembled WGS sequence"/>
</dbReference>
<evidence type="ECO:0000256" key="9">
    <source>
        <dbReference type="ARBA" id="ARBA00023125"/>
    </source>
</evidence>
<dbReference type="InterPro" id="IPR038726">
    <property type="entry name" value="PDDEXK_AddAB-type"/>
</dbReference>
<comment type="catalytic activity">
    <reaction evidence="14">
        <text>ATP + H2O = ADP + phosphate + H(+)</text>
        <dbReference type="Rhea" id="RHEA:13065"/>
        <dbReference type="ChEBI" id="CHEBI:15377"/>
        <dbReference type="ChEBI" id="CHEBI:15378"/>
        <dbReference type="ChEBI" id="CHEBI:30616"/>
        <dbReference type="ChEBI" id="CHEBI:43474"/>
        <dbReference type="ChEBI" id="CHEBI:456216"/>
        <dbReference type="EC" id="5.6.2.4"/>
    </reaction>
</comment>
<dbReference type="InterPro" id="IPR027417">
    <property type="entry name" value="P-loop_NTPase"/>
</dbReference>
<keyword evidence="3 15" id="KW-0547">Nucleotide-binding</keyword>
<dbReference type="Gene3D" id="3.40.50.300">
    <property type="entry name" value="P-loop containing nucleotide triphosphate hydrolases"/>
    <property type="match status" value="3"/>
</dbReference>
<dbReference type="GO" id="GO:0043138">
    <property type="term" value="F:3'-5' DNA helicase activity"/>
    <property type="evidence" value="ECO:0007669"/>
    <property type="project" value="UniProtKB-EC"/>
</dbReference>
<dbReference type="Pfam" id="PF00580">
    <property type="entry name" value="UvrD-helicase"/>
    <property type="match status" value="1"/>
</dbReference>
<comment type="similarity">
    <text evidence="1">Belongs to the helicase family. UvrD subfamily.</text>
</comment>
<evidence type="ECO:0000313" key="18">
    <source>
        <dbReference type="EMBL" id="MBK6300939.1"/>
    </source>
</evidence>
<evidence type="ECO:0000256" key="12">
    <source>
        <dbReference type="ARBA" id="ARBA00034617"/>
    </source>
</evidence>
<dbReference type="GO" id="GO:0003677">
    <property type="term" value="F:DNA binding"/>
    <property type="evidence" value="ECO:0007669"/>
    <property type="project" value="UniProtKB-KW"/>
</dbReference>
<dbReference type="InterPro" id="IPR011604">
    <property type="entry name" value="PDDEXK-like_dom_sf"/>
</dbReference>
<keyword evidence="9" id="KW-0238">DNA-binding</keyword>
<evidence type="ECO:0000256" key="2">
    <source>
        <dbReference type="ARBA" id="ARBA00022722"/>
    </source>
</evidence>
<comment type="caution">
    <text evidence="18">The sequence shown here is derived from an EMBL/GenBank/DDBJ whole genome shotgun (WGS) entry which is preliminary data.</text>
</comment>
<dbReference type="PROSITE" id="PS51198">
    <property type="entry name" value="UVRD_HELICASE_ATP_BIND"/>
    <property type="match status" value="1"/>
</dbReference>
<dbReference type="InterPro" id="IPR000212">
    <property type="entry name" value="DNA_helicase_UvrD/REP"/>
</dbReference>
<evidence type="ECO:0000256" key="3">
    <source>
        <dbReference type="ARBA" id="ARBA00022741"/>
    </source>
</evidence>